<dbReference type="InterPro" id="IPR012337">
    <property type="entry name" value="RNaseH-like_sf"/>
</dbReference>
<dbReference type="InterPro" id="IPR036397">
    <property type="entry name" value="RNaseH_sf"/>
</dbReference>
<dbReference type="AlphaFoldDB" id="A0AA88W558"/>
<dbReference type="PANTHER" id="PTHR48475:SF1">
    <property type="entry name" value="RNASE H TYPE-1 DOMAIN-CONTAINING PROTEIN"/>
    <property type="match status" value="1"/>
</dbReference>
<feature type="domain" description="Reverse transcriptase/retrotransposon-derived protein RNase H-like" evidence="1">
    <location>
        <begin position="9"/>
        <end position="68"/>
    </location>
</feature>
<sequence>MKKGTPFRWDQACQNAFDSLKAYLTRPPVLLSPMKGKPLLLYATALDASLGALLAQHNEDEKENAFYYLNPLKYILSRKVLSGRIAKWVVILQQFVIERVSHKAVKGQALANFFAARPILDDSPLAIKLPDNDVMYIEVQKEWEMYFDGASRSLDGTKQETTKSNKSGIGTVFVTLEGALLPYSFALLEGCSNNEPEYESVITGVELALQIPHNRID</sequence>
<evidence type="ECO:0000259" key="1">
    <source>
        <dbReference type="Pfam" id="PF17919"/>
    </source>
</evidence>
<proteinExistence type="predicted"/>
<dbReference type="InterPro" id="IPR043128">
    <property type="entry name" value="Rev_trsase/Diguanyl_cyclase"/>
</dbReference>
<dbReference type="SUPFAM" id="SSF53098">
    <property type="entry name" value="Ribonuclease H-like"/>
    <property type="match status" value="1"/>
</dbReference>
<dbReference type="InterPro" id="IPR041577">
    <property type="entry name" value="RT_RNaseH_2"/>
</dbReference>
<protein>
    <recommendedName>
        <fullName evidence="1">Reverse transcriptase/retrotransposon-derived protein RNase H-like domain-containing protein</fullName>
    </recommendedName>
</protein>
<keyword evidence="3" id="KW-1185">Reference proteome</keyword>
<dbReference type="Gene3D" id="3.30.70.270">
    <property type="match status" value="1"/>
</dbReference>
<reference evidence="2" key="1">
    <citation type="submission" date="2022-12" db="EMBL/GenBank/DDBJ databases">
        <title>Draft genome assemblies for two species of Escallonia (Escalloniales).</title>
        <authorList>
            <person name="Chanderbali A."/>
            <person name="Dervinis C."/>
            <person name="Anghel I."/>
            <person name="Soltis D."/>
            <person name="Soltis P."/>
            <person name="Zapata F."/>
        </authorList>
    </citation>
    <scope>NUCLEOTIDE SEQUENCE</scope>
    <source>
        <strain evidence="2">UCBG64.0493</strain>
        <tissue evidence="2">Leaf</tissue>
    </source>
</reference>
<organism evidence="2 3">
    <name type="scientific">Escallonia herrerae</name>
    <dbReference type="NCBI Taxonomy" id="1293975"/>
    <lineage>
        <taxon>Eukaryota</taxon>
        <taxon>Viridiplantae</taxon>
        <taxon>Streptophyta</taxon>
        <taxon>Embryophyta</taxon>
        <taxon>Tracheophyta</taxon>
        <taxon>Spermatophyta</taxon>
        <taxon>Magnoliopsida</taxon>
        <taxon>eudicotyledons</taxon>
        <taxon>Gunneridae</taxon>
        <taxon>Pentapetalae</taxon>
        <taxon>asterids</taxon>
        <taxon>campanulids</taxon>
        <taxon>Escalloniales</taxon>
        <taxon>Escalloniaceae</taxon>
        <taxon>Escallonia</taxon>
    </lineage>
</organism>
<dbReference type="PANTHER" id="PTHR48475">
    <property type="entry name" value="RIBONUCLEASE H"/>
    <property type="match status" value="1"/>
</dbReference>
<dbReference type="Pfam" id="PF17919">
    <property type="entry name" value="RT_RNaseH_2"/>
    <property type="match status" value="1"/>
</dbReference>
<comment type="caution">
    <text evidence="2">The sequence shown here is derived from an EMBL/GenBank/DDBJ whole genome shotgun (WGS) entry which is preliminary data.</text>
</comment>
<dbReference type="SUPFAM" id="SSF56672">
    <property type="entry name" value="DNA/RNA polymerases"/>
    <property type="match status" value="1"/>
</dbReference>
<dbReference type="GO" id="GO:0003676">
    <property type="term" value="F:nucleic acid binding"/>
    <property type="evidence" value="ECO:0007669"/>
    <property type="project" value="InterPro"/>
</dbReference>
<evidence type="ECO:0000313" key="3">
    <source>
        <dbReference type="Proteomes" id="UP001188597"/>
    </source>
</evidence>
<name>A0AA88W558_9ASTE</name>
<dbReference type="InterPro" id="IPR043502">
    <property type="entry name" value="DNA/RNA_pol_sf"/>
</dbReference>
<accession>A0AA88W558</accession>
<dbReference type="EMBL" id="JAVXUP010001012">
    <property type="protein sequence ID" value="KAK3017300.1"/>
    <property type="molecule type" value="Genomic_DNA"/>
</dbReference>
<gene>
    <name evidence="2" type="ORF">RJ639_006899</name>
</gene>
<evidence type="ECO:0000313" key="2">
    <source>
        <dbReference type="EMBL" id="KAK3017300.1"/>
    </source>
</evidence>
<dbReference type="Gene3D" id="3.30.420.10">
    <property type="entry name" value="Ribonuclease H-like superfamily/Ribonuclease H"/>
    <property type="match status" value="1"/>
</dbReference>
<dbReference type="Proteomes" id="UP001188597">
    <property type="component" value="Unassembled WGS sequence"/>
</dbReference>